<name>A0ABW2PSP8_9BACL</name>
<feature type="compositionally biased region" description="Polar residues" evidence="1">
    <location>
        <begin position="142"/>
        <end position="151"/>
    </location>
</feature>
<dbReference type="Pfam" id="PF14071">
    <property type="entry name" value="YlbD_coat"/>
    <property type="match status" value="1"/>
</dbReference>
<feature type="region of interest" description="Disordered" evidence="1">
    <location>
        <begin position="103"/>
        <end position="157"/>
    </location>
</feature>
<dbReference type="RefSeq" id="WP_380964540.1">
    <property type="nucleotide sequence ID" value="NZ_JBHTCO010000004.1"/>
</dbReference>
<organism evidence="2 3">
    <name type="scientific">Scopulibacillus cellulosilyticus</name>
    <dbReference type="NCBI Taxonomy" id="2665665"/>
    <lineage>
        <taxon>Bacteria</taxon>
        <taxon>Bacillati</taxon>
        <taxon>Bacillota</taxon>
        <taxon>Bacilli</taxon>
        <taxon>Bacillales</taxon>
        <taxon>Sporolactobacillaceae</taxon>
        <taxon>Scopulibacillus</taxon>
    </lineage>
</organism>
<proteinExistence type="predicted"/>
<sequence length="157" mass="18189">MAHKTADSVKAFKQFVQKHPELAKGVKEQGKTWNDIFDEWVLYGEDNEVWETYGVKMEKQKPQPDPLKKILSFINGIDAKNLEERLGQLNGALTSIQELIGQFQPKKPSQNAPQLPQNTMQNIPQNMPPNMRNQPFPPYQRYIQQPSQPIQYLNKKD</sequence>
<comment type="caution">
    <text evidence="2">The sequence shown here is derived from an EMBL/GenBank/DDBJ whole genome shotgun (WGS) entry which is preliminary data.</text>
</comment>
<dbReference type="EMBL" id="JBHTCO010000004">
    <property type="protein sequence ID" value="MFC7392432.1"/>
    <property type="molecule type" value="Genomic_DNA"/>
</dbReference>
<reference evidence="3" key="1">
    <citation type="journal article" date="2019" name="Int. J. Syst. Evol. Microbiol.">
        <title>The Global Catalogue of Microorganisms (GCM) 10K type strain sequencing project: providing services to taxonomists for standard genome sequencing and annotation.</title>
        <authorList>
            <consortium name="The Broad Institute Genomics Platform"/>
            <consortium name="The Broad Institute Genome Sequencing Center for Infectious Disease"/>
            <person name="Wu L."/>
            <person name="Ma J."/>
        </authorList>
    </citation>
    <scope>NUCLEOTIDE SEQUENCE [LARGE SCALE GENOMIC DNA]</scope>
    <source>
        <strain evidence="3">CGMCC 1.16305</strain>
    </source>
</reference>
<protein>
    <submittedName>
        <fullName evidence="2">Spore coat protein YlbD</fullName>
    </submittedName>
</protein>
<keyword evidence="2" id="KW-0167">Capsid protein</keyword>
<keyword evidence="3" id="KW-1185">Reference proteome</keyword>
<accession>A0ABW2PSP8</accession>
<dbReference type="InterPro" id="IPR025953">
    <property type="entry name" value="YlbD_coat"/>
</dbReference>
<evidence type="ECO:0000256" key="1">
    <source>
        <dbReference type="SAM" id="MobiDB-lite"/>
    </source>
</evidence>
<gene>
    <name evidence="2" type="primary">ylbD</name>
    <name evidence="2" type="ORF">ACFQRG_05495</name>
</gene>
<keyword evidence="2" id="KW-0946">Virion</keyword>
<evidence type="ECO:0000313" key="2">
    <source>
        <dbReference type="EMBL" id="MFC7392432.1"/>
    </source>
</evidence>
<feature type="compositionally biased region" description="Low complexity" evidence="1">
    <location>
        <begin position="116"/>
        <end position="134"/>
    </location>
</feature>
<evidence type="ECO:0000313" key="3">
    <source>
        <dbReference type="Proteomes" id="UP001596505"/>
    </source>
</evidence>
<dbReference type="Proteomes" id="UP001596505">
    <property type="component" value="Unassembled WGS sequence"/>
</dbReference>